<organism evidence="6 7">
    <name type="scientific">Actimicrobium antarcticum</name>
    <dbReference type="NCBI Taxonomy" id="1051899"/>
    <lineage>
        <taxon>Bacteria</taxon>
        <taxon>Pseudomonadati</taxon>
        <taxon>Pseudomonadota</taxon>
        <taxon>Betaproteobacteria</taxon>
        <taxon>Burkholderiales</taxon>
        <taxon>Oxalobacteraceae</taxon>
        <taxon>Actimicrobium</taxon>
    </lineage>
</organism>
<gene>
    <name evidence="6" type="ORF">GCM10022212_27600</name>
</gene>
<evidence type="ECO:0000256" key="1">
    <source>
        <dbReference type="ARBA" id="ARBA00022723"/>
    </source>
</evidence>
<evidence type="ECO:0000256" key="4">
    <source>
        <dbReference type="PROSITE-ProRule" id="PRU00510"/>
    </source>
</evidence>
<keyword evidence="1" id="KW-0479">Metal-binding</keyword>
<evidence type="ECO:0000313" key="7">
    <source>
        <dbReference type="Proteomes" id="UP001501353"/>
    </source>
</evidence>
<dbReference type="PRINTS" id="PR00618">
    <property type="entry name" value="DKSAZNFINGER"/>
</dbReference>
<dbReference type="RefSeq" id="WP_344763938.1">
    <property type="nucleotide sequence ID" value="NZ_BAAAZE010000010.1"/>
</dbReference>
<reference evidence="7" key="1">
    <citation type="journal article" date="2019" name="Int. J. Syst. Evol. Microbiol.">
        <title>The Global Catalogue of Microorganisms (GCM) 10K type strain sequencing project: providing services to taxonomists for standard genome sequencing and annotation.</title>
        <authorList>
            <consortium name="The Broad Institute Genomics Platform"/>
            <consortium name="The Broad Institute Genome Sequencing Center for Infectious Disease"/>
            <person name="Wu L."/>
            <person name="Ma J."/>
        </authorList>
    </citation>
    <scope>NUCLEOTIDE SEQUENCE [LARGE SCALE GENOMIC DNA]</scope>
    <source>
        <strain evidence="7">JCM 16673</strain>
    </source>
</reference>
<comment type="caution">
    <text evidence="6">The sequence shown here is derived from an EMBL/GenBank/DDBJ whole genome shotgun (WGS) entry which is preliminary data.</text>
</comment>
<evidence type="ECO:0000313" key="6">
    <source>
        <dbReference type="EMBL" id="GAA4027912.1"/>
    </source>
</evidence>
<dbReference type="PROSITE" id="PS51128">
    <property type="entry name" value="ZF_DKSA_2"/>
    <property type="match status" value="1"/>
</dbReference>
<dbReference type="Pfam" id="PF01258">
    <property type="entry name" value="zf-dskA_traR"/>
    <property type="match status" value="1"/>
</dbReference>
<dbReference type="PANTHER" id="PTHR33823:SF4">
    <property type="entry name" value="GENERAL STRESS PROTEIN 16O"/>
    <property type="match status" value="1"/>
</dbReference>
<evidence type="ECO:0000259" key="5">
    <source>
        <dbReference type="Pfam" id="PF01258"/>
    </source>
</evidence>
<evidence type="ECO:0000256" key="2">
    <source>
        <dbReference type="ARBA" id="ARBA00022771"/>
    </source>
</evidence>
<name>A0ABP7TL61_9BURK</name>
<keyword evidence="2" id="KW-0863">Zinc-finger</keyword>
<evidence type="ECO:0000256" key="3">
    <source>
        <dbReference type="ARBA" id="ARBA00022833"/>
    </source>
</evidence>
<accession>A0ABP7TL61</accession>
<dbReference type="Proteomes" id="UP001501353">
    <property type="component" value="Unassembled WGS sequence"/>
</dbReference>
<keyword evidence="3" id="KW-0862">Zinc</keyword>
<dbReference type="SUPFAM" id="SSF57716">
    <property type="entry name" value="Glucocorticoid receptor-like (DNA-binding domain)"/>
    <property type="match status" value="1"/>
</dbReference>
<proteinExistence type="predicted"/>
<keyword evidence="7" id="KW-1185">Reference proteome</keyword>
<dbReference type="InterPro" id="IPR020460">
    <property type="entry name" value="Znf_C4-type_bac"/>
</dbReference>
<protein>
    <recommendedName>
        <fullName evidence="5">Zinc finger DksA/TraR C4-type domain-containing protein</fullName>
    </recommendedName>
</protein>
<dbReference type="PANTHER" id="PTHR33823">
    <property type="entry name" value="RNA POLYMERASE-BINDING TRANSCRIPTION FACTOR DKSA-RELATED"/>
    <property type="match status" value="1"/>
</dbReference>
<feature type="domain" description="Zinc finger DksA/TraR C4-type" evidence="5">
    <location>
        <begin position="86"/>
        <end position="121"/>
    </location>
</feature>
<feature type="zinc finger region" description="dksA C4-type" evidence="4">
    <location>
        <begin position="91"/>
        <end position="115"/>
    </location>
</feature>
<dbReference type="EMBL" id="BAAAZE010000010">
    <property type="protein sequence ID" value="GAA4027912.1"/>
    <property type="molecule type" value="Genomic_DNA"/>
</dbReference>
<dbReference type="Gene3D" id="1.20.120.910">
    <property type="entry name" value="DksA, coiled-coil domain"/>
    <property type="match status" value="1"/>
</dbReference>
<dbReference type="InterPro" id="IPR000962">
    <property type="entry name" value="Znf_DskA_TraR"/>
</dbReference>
<sequence length="131" mass="13856">MTKLTVAHIHDITASLQQRRQELLAIAGPHLHRSEDASSLVLSNPSEDGEGSVAADVLNDTDIAQLGLELAELGEIDAALVRVDAGTFGICTACGEPIPEARLRAMPAARFCIACQESSEKVLGFPHNVSL</sequence>